<gene>
    <name evidence="1" type="ORF">GOCE00092_LOCUS22823</name>
</gene>
<protein>
    <submittedName>
        <fullName evidence="1">Uncharacterized protein</fullName>
    </submittedName>
</protein>
<accession>A0A7S1VKV3</accession>
<proteinExistence type="predicted"/>
<sequence>MKILTKLVAWMTIASSVPPFRYVESFAPSHQQPTTLRRSENTALSFSAKDAENFWRKQSKNMLATLLAVSFLAPISADARPSVFTNDYADPFHPLCERHILVSKDLKTFHYSGTAVGPKDDPVRRGCSPDEVAKYGLRQGAFDGLLLSETQISAGDGIHEGVWEPANSAKTKLGYEEKDGIRWNDGNKWVVLKPEKSSK</sequence>
<reference evidence="1" key="1">
    <citation type="submission" date="2021-01" db="EMBL/GenBank/DDBJ databases">
        <authorList>
            <person name="Corre E."/>
            <person name="Pelletier E."/>
            <person name="Niang G."/>
            <person name="Scheremetjew M."/>
            <person name="Finn R."/>
            <person name="Kale V."/>
            <person name="Holt S."/>
            <person name="Cochrane G."/>
            <person name="Meng A."/>
            <person name="Brown T."/>
            <person name="Cohen L."/>
        </authorList>
    </citation>
    <scope>NUCLEOTIDE SEQUENCE</scope>
    <source>
        <strain evidence="1">CCMP 410</strain>
    </source>
</reference>
<dbReference type="AlphaFoldDB" id="A0A7S1VKV3"/>
<name>A0A7S1VKV3_9STRA</name>
<evidence type="ECO:0000313" key="1">
    <source>
        <dbReference type="EMBL" id="CAD9303142.1"/>
    </source>
</evidence>
<dbReference type="EMBL" id="HBGK01043508">
    <property type="protein sequence ID" value="CAD9303142.1"/>
    <property type="molecule type" value="Transcribed_RNA"/>
</dbReference>
<organism evidence="1">
    <name type="scientific">Grammatophora oceanica</name>
    <dbReference type="NCBI Taxonomy" id="210454"/>
    <lineage>
        <taxon>Eukaryota</taxon>
        <taxon>Sar</taxon>
        <taxon>Stramenopiles</taxon>
        <taxon>Ochrophyta</taxon>
        <taxon>Bacillariophyta</taxon>
        <taxon>Fragilariophyceae</taxon>
        <taxon>Fragilariophycidae</taxon>
        <taxon>Rhabdonematales</taxon>
        <taxon>Grammatophoraceae</taxon>
        <taxon>Grammatophora</taxon>
    </lineage>
</organism>